<keyword evidence="1" id="KW-0732">Signal</keyword>
<dbReference type="Gene3D" id="2.60.120.560">
    <property type="entry name" value="Exo-inulinase, domain 1"/>
    <property type="match status" value="1"/>
</dbReference>
<evidence type="ECO:0000313" key="3">
    <source>
        <dbReference type="EMBL" id="ADG68211.1"/>
    </source>
</evidence>
<reference evidence="3 4" key="1">
    <citation type="journal article" date="2010" name="Stand. Genomic Sci.">
        <title>Complete genome sequence of Planctomyces limnophilus type strain (Mu 290).</title>
        <authorList>
            <person name="Labutti K."/>
            <person name="Sikorski J."/>
            <person name="Schneider S."/>
            <person name="Nolan M."/>
            <person name="Lucas S."/>
            <person name="Glavina Del Rio T."/>
            <person name="Tice H."/>
            <person name="Cheng J.F."/>
            <person name="Goodwin L."/>
            <person name="Pitluck S."/>
            <person name="Liolios K."/>
            <person name="Ivanova N."/>
            <person name="Mavromatis K."/>
            <person name="Mikhailova N."/>
            <person name="Pati A."/>
            <person name="Chen A."/>
            <person name="Palaniappan K."/>
            <person name="Land M."/>
            <person name="Hauser L."/>
            <person name="Chang Y.J."/>
            <person name="Jeffries C.D."/>
            <person name="Tindall B.J."/>
            <person name="Rohde M."/>
            <person name="Goker M."/>
            <person name="Woyke T."/>
            <person name="Bristow J."/>
            <person name="Eisen J.A."/>
            <person name="Markowitz V."/>
            <person name="Hugenholtz P."/>
            <person name="Kyrpides N.C."/>
            <person name="Klenk H.P."/>
            <person name="Lapidus A."/>
        </authorList>
    </citation>
    <scope>NUCLEOTIDE SEQUENCE [LARGE SCALE GENOMIC DNA]</scope>
    <source>
        <strain evidence="4">ATCC 43296 / DSM 3776 / IFAM 1008 / 290</strain>
    </source>
</reference>
<dbReference type="InterPro" id="IPR010496">
    <property type="entry name" value="AL/BT2_dom"/>
</dbReference>
<sequence length="217" mass="24446" precursor="true">MMWQRWVCWTGMLCGVFAWCGGNLSTAHAADPVSLFDGKSFAGWEGDTTKTWRVIDGVIVGGSLKEKVPRNEFLASKKSYGNFELRLKYKLEGEEGFVNGGVQIRSERIPDHHEMIGYQADIGQGYDGALYDESRRNKMLAKPTAEVLANSLKKGEWNDYRIRCEGPRIRLWLNGVETIDYTEEDAKIPLAGRLALQIHGGGVAEIRFKDIFIEELP</sequence>
<feature type="domain" description="3-keto-alpha-glucoside-1,2-lyase/3-keto-2-hydroxy-glucal hydratase" evidence="2">
    <location>
        <begin position="32"/>
        <end position="213"/>
    </location>
</feature>
<dbReference type="KEGG" id="plm:Plim_2385"/>
<accession>D5SP67</accession>
<feature type="signal peptide" evidence="1">
    <location>
        <begin position="1"/>
        <end position="29"/>
    </location>
</feature>
<dbReference type="EMBL" id="CP001744">
    <property type="protein sequence ID" value="ADG68211.1"/>
    <property type="molecule type" value="Genomic_DNA"/>
</dbReference>
<dbReference type="Proteomes" id="UP000002220">
    <property type="component" value="Chromosome"/>
</dbReference>
<dbReference type="Pfam" id="PF06439">
    <property type="entry name" value="3keto-disac_hyd"/>
    <property type="match status" value="1"/>
</dbReference>
<dbReference type="HOGENOM" id="CLU_073042_2_0_0"/>
<gene>
    <name evidence="3" type="ordered locus">Plim_2385</name>
</gene>
<dbReference type="eggNOG" id="COG3828">
    <property type="taxonomic scope" value="Bacteria"/>
</dbReference>
<dbReference type="RefSeq" id="WP_013110642.1">
    <property type="nucleotide sequence ID" value="NC_014148.1"/>
</dbReference>
<evidence type="ECO:0000256" key="1">
    <source>
        <dbReference type="SAM" id="SignalP"/>
    </source>
</evidence>
<evidence type="ECO:0000313" key="4">
    <source>
        <dbReference type="Proteomes" id="UP000002220"/>
    </source>
</evidence>
<dbReference type="AlphaFoldDB" id="D5SP67"/>
<dbReference type="GO" id="GO:0016787">
    <property type="term" value="F:hydrolase activity"/>
    <property type="evidence" value="ECO:0007669"/>
    <property type="project" value="InterPro"/>
</dbReference>
<feature type="chain" id="PRO_5003076181" description="3-keto-alpha-glucoside-1,2-lyase/3-keto-2-hydroxy-glucal hydratase domain-containing protein" evidence="1">
    <location>
        <begin position="30"/>
        <end position="217"/>
    </location>
</feature>
<protein>
    <recommendedName>
        <fullName evidence="2">3-keto-alpha-glucoside-1,2-lyase/3-keto-2-hydroxy-glucal hydratase domain-containing protein</fullName>
    </recommendedName>
</protein>
<organism evidence="3 4">
    <name type="scientific">Planctopirus limnophila (strain ATCC 43296 / DSM 3776 / IFAM 1008 / Mu 290)</name>
    <name type="common">Planctomyces limnophilus</name>
    <dbReference type="NCBI Taxonomy" id="521674"/>
    <lineage>
        <taxon>Bacteria</taxon>
        <taxon>Pseudomonadati</taxon>
        <taxon>Planctomycetota</taxon>
        <taxon>Planctomycetia</taxon>
        <taxon>Planctomycetales</taxon>
        <taxon>Planctomycetaceae</taxon>
        <taxon>Planctopirus</taxon>
    </lineage>
</organism>
<keyword evidence="4" id="KW-1185">Reference proteome</keyword>
<proteinExistence type="predicted"/>
<evidence type="ECO:0000259" key="2">
    <source>
        <dbReference type="Pfam" id="PF06439"/>
    </source>
</evidence>
<dbReference type="STRING" id="521674.Plim_2385"/>
<name>D5SP67_PLAL2</name>